<evidence type="ECO:0000259" key="2">
    <source>
        <dbReference type="Pfam" id="PF14471"/>
    </source>
</evidence>
<organism evidence="3 4">
    <name type="scientific">Lactobacillus bombicola</name>
    <dbReference type="NCBI Taxonomy" id="1505723"/>
    <lineage>
        <taxon>Bacteria</taxon>
        <taxon>Bacillati</taxon>
        <taxon>Bacillota</taxon>
        <taxon>Bacilli</taxon>
        <taxon>Lactobacillales</taxon>
        <taxon>Lactobacillaceae</taxon>
        <taxon>Lactobacillus</taxon>
    </lineage>
</organism>
<dbReference type="RefSeq" id="WP_118906931.1">
    <property type="nucleotide sequence ID" value="NZ_QOCU01000002.1"/>
</dbReference>
<evidence type="ECO:0008006" key="5">
    <source>
        <dbReference type="Google" id="ProtNLM"/>
    </source>
</evidence>
<feature type="domain" description="SHOCT" evidence="1">
    <location>
        <begin position="404"/>
        <end position="431"/>
    </location>
</feature>
<dbReference type="Proteomes" id="UP000283380">
    <property type="component" value="Unassembled WGS sequence"/>
</dbReference>
<dbReference type="InterPro" id="IPR018649">
    <property type="entry name" value="SHOCT"/>
</dbReference>
<protein>
    <recommendedName>
        <fullName evidence="5">SHOCT domain-containing protein</fullName>
    </recommendedName>
</protein>
<dbReference type="EMBL" id="QOCU01000002">
    <property type="protein sequence ID" value="RHW53092.1"/>
    <property type="molecule type" value="Genomic_DNA"/>
</dbReference>
<evidence type="ECO:0000259" key="1">
    <source>
        <dbReference type="Pfam" id="PF09851"/>
    </source>
</evidence>
<sequence>MKICAICNKKIKGWSYPFKLKDAVICDDCARKVNLTPITGSEKVKLVAKESITLQEVKQYIDGNKKFDVKALKSKGEVLKNKQKETNGNCSICGKELGFWNIKNSVKDGVICENCLKENSFYANVDREEMDKFLATQTVTEVKNLIGNSEKLQNVKKKIAPKKHSLPPLSQCALCGQDIYRSDAYLKFKDSSYICENCRYKYKFTSISKSIDWASEHTIGDLKECINQGKDFNDISSEVDQQNEQRKQEIAAFKKKSVKYSHYYFNRTERKIYIGKTFLDPDRFVDADEITSYRVNEKGHDENKHHVFTRAAVGAIIAGPAGAVIAGTTGGKINEYIDHLGLIINLTDGSNFEVSLLNSKNNKADGFLVRHAYSDLNDVIAILDSWKATEKVVEDIQDSNDAPAEIRKYKQLLDDDIITQEEFDAKKKQLLGL</sequence>
<reference evidence="3 4" key="1">
    <citation type="submission" date="2018-07" db="EMBL/GenBank/DDBJ databases">
        <title>Genome sequences of six Lactobacillus spp. isolated from bumble bee guts.</title>
        <authorList>
            <person name="Motta E.V.S."/>
            <person name="Moran N.A."/>
        </authorList>
    </citation>
    <scope>NUCLEOTIDE SEQUENCE [LARGE SCALE GENOMIC DNA]</scope>
    <source>
        <strain evidence="3 4">BI-4G</strain>
    </source>
</reference>
<proteinExistence type="predicted"/>
<keyword evidence="4" id="KW-1185">Reference proteome</keyword>
<evidence type="ECO:0000313" key="3">
    <source>
        <dbReference type="EMBL" id="RHW53092.1"/>
    </source>
</evidence>
<evidence type="ECO:0000313" key="4">
    <source>
        <dbReference type="Proteomes" id="UP000283380"/>
    </source>
</evidence>
<dbReference type="InterPro" id="IPR027872">
    <property type="entry name" value="DUF4428"/>
</dbReference>
<dbReference type="Pfam" id="PF14471">
    <property type="entry name" value="DUF4428"/>
    <property type="match status" value="1"/>
</dbReference>
<name>A0ABX9LX78_9LACO</name>
<feature type="domain" description="DUF4428" evidence="2">
    <location>
        <begin position="89"/>
        <end position="120"/>
    </location>
</feature>
<comment type="caution">
    <text evidence="3">The sequence shown here is derived from an EMBL/GenBank/DDBJ whole genome shotgun (WGS) entry which is preliminary data.</text>
</comment>
<accession>A0ABX9LX78</accession>
<dbReference type="Pfam" id="PF09851">
    <property type="entry name" value="SHOCT"/>
    <property type="match status" value="1"/>
</dbReference>
<gene>
    <name evidence="3" type="ORF">DS834_02955</name>
</gene>